<dbReference type="Pfam" id="PF19501">
    <property type="entry name" value="PcRGLX_1st"/>
    <property type="match status" value="1"/>
</dbReference>
<dbReference type="InterPro" id="IPR048329">
    <property type="entry name" value="PcRGLX_1st"/>
</dbReference>
<evidence type="ECO:0000256" key="1">
    <source>
        <dbReference type="SAM" id="Phobius"/>
    </source>
</evidence>
<proteinExistence type="predicted"/>
<protein>
    <recommendedName>
        <fullName evidence="2">PcRGLX/YetA-like N-terminal RIFT barrel domain-containing protein</fullName>
    </recommendedName>
</protein>
<dbReference type="InterPro" id="IPR008928">
    <property type="entry name" value="6-hairpin_glycosidase_sf"/>
</dbReference>
<keyword evidence="1" id="KW-1133">Transmembrane helix</keyword>
<feature type="domain" description="PcRGLX/YetA-like N-terminal RIFT barrel" evidence="2">
    <location>
        <begin position="28"/>
        <end position="73"/>
    </location>
</feature>
<reference evidence="3 4" key="1">
    <citation type="submission" date="2019-02" db="EMBL/GenBank/DDBJ databases">
        <title>Deep-cultivation of Planctomycetes and their phenomic and genomic characterization uncovers novel biology.</title>
        <authorList>
            <person name="Wiegand S."/>
            <person name="Jogler M."/>
            <person name="Boedeker C."/>
            <person name="Pinto D."/>
            <person name="Vollmers J."/>
            <person name="Rivas-Marin E."/>
            <person name="Kohn T."/>
            <person name="Peeters S.H."/>
            <person name="Heuer A."/>
            <person name="Rast P."/>
            <person name="Oberbeckmann S."/>
            <person name="Bunk B."/>
            <person name="Jeske O."/>
            <person name="Meyerdierks A."/>
            <person name="Storesund J.E."/>
            <person name="Kallscheuer N."/>
            <person name="Luecker S."/>
            <person name="Lage O.M."/>
            <person name="Pohl T."/>
            <person name="Merkel B.J."/>
            <person name="Hornburger P."/>
            <person name="Mueller R.-W."/>
            <person name="Bruemmer F."/>
            <person name="Labrenz M."/>
            <person name="Spormann A.M."/>
            <person name="Op Den Camp H."/>
            <person name="Overmann J."/>
            <person name="Amann R."/>
            <person name="Jetten M.S.M."/>
            <person name="Mascher T."/>
            <person name="Medema M.H."/>
            <person name="Devos D.P."/>
            <person name="Kaster A.-K."/>
            <person name="Ovreas L."/>
            <person name="Rohde M."/>
            <person name="Galperin M.Y."/>
            <person name="Jogler C."/>
        </authorList>
    </citation>
    <scope>NUCLEOTIDE SEQUENCE [LARGE SCALE GENOMIC DNA]</scope>
    <source>
        <strain evidence="3 4">Pla52o</strain>
    </source>
</reference>
<dbReference type="Proteomes" id="UP000316304">
    <property type="component" value="Unassembled WGS sequence"/>
</dbReference>
<dbReference type="AlphaFoldDB" id="A0A5C6CEH5"/>
<sequence>MIKNSPVRLHAIDHGPVHSAFQTGTVPVRVGVPFAQGQGESLASIHVVDADGSRPTVQRSPLAFWPDGSVRWCLLEFASDSLTSLSVVTDPTILDDVPSPSCEPVISLPVAGDSMDDGTSIRLAHRDLGTHASLEIKMTHENREFRAVVPSAKTIDSGPVRWAQQWELSFESGEHRSPLLANLIANSYAHDSVVTFELVVQNPQAMDHPGGNWDLGSEGSIVIDDLSVHFSFPEGERGTDLSLELGDVDTTITAQKQLSIFQASSGGENWNSSNHVDRNGSVPLEFRGYKVVADDELHSGLRAEPVLRCHNAAVQYSVAYRDFWQNFPSALSSDGNRLRVGLFPAEAKGGHELQGGEQKTFQFAFEMKSVDAPSTIVAVLNPPLIRLSPEDYARAGALPYLMPRSDRSDPRYESLVDLAIEGEDTFAIKNEKIDQFGWRHFGDLYGDHEAVDHRGESPMISHYNNQYDCTLGFAIQFLRSGDERWFELMTQMADHAWDIDTYHTEDDKLLYNGGLFWHTYHYADAHTATHRSYPKRLRISQSFDGGQDLEELGETGEKLAKNYAIGGGPAASHNYSTGWMVAYYLTGTQRYRTAAINAADYVMRIDDGRKTPFKWLSRGDTGYSTCSADGYYGPGRAAANSTHALLTGHELTGETKYLDRAALLMRRTVHPNQNLEKLDLLNAELRWFYTMYLQALGRFVDYKDSLGQRDDDFQYGVATLLHYANWMSEHERPTLSRPDELQYPNETWAAQDMRKWHVLQHAAQYEGEAKKRERIQAKAGFFYDDVCDSLSTFKTRSLCRPVVLMLNFGWQRDWFRRHSDHTRLDSPLSKDFGEPQMFVPQRQIAIGRFKKLVVAGVAVFSLIVIVAVVLLVS</sequence>
<comment type="caution">
    <text evidence="3">The sequence shown here is derived from an EMBL/GenBank/DDBJ whole genome shotgun (WGS) entry which is preliminary data.</text>
</comment>
<evidence type="ECO:0000259" key="2">
    <source>
        <dbReference type="Pfam" id="PF19501"/>
    </source>
</evidence>
<dbReference type="SUPFAM" id="SSF48208">
    <property type="entry name" value="Six-hairpin glycosidases"/>
    <property type="match status" value="1"/>
</dbReference>
<keyword evidence="1" id="KW-0812">Transmembrane</keyword>
<dbReference type="GO" id="GO:0005975">
    <property type="term" value="P:carbohydrate metabolic process"/>
    <property type="evidence" value="ECO:0007669"/>
    <property type="project" value="InterPro"/>
</dbReference>
<gene>
    <name evidence="3" type="ORF">Pla52o_42430</name>
</gene>
<dbReference type="EMBL" id="SJPT01000007">
    <property type="protein sequence ID" value="TWU21209.1"/>
    <property type="molecule type" value="Genomic_DNA"/>
</dbReference>
<feature type="transmembrane region" description="Helical" evidence="1">
    <location>
        <begin position="852"/>
        <end position="872"/>
    </location>
</feature>
<evidence type="ECO:0000313" key="4">
    <source>
        <dbReference type="Proteomes" id="UP000316304"/>
    </source>
</evidence>
<keyword evidence="4" id="KW-1185">Reference proteome</keyword>
<accession>A0A5C6CEH5</accession>
<name>A0A5C6CEH5_9BACT</name>
<keyword evidence="1" id="KW-0472">Membrane</keyword>
<evidence type="ECO:0000313" key="3">
    <source>
        <dbReference type="EMBL" id="TWU21209.1"/>
    </source>
</evidence>
<organism evidence="3 4">
    <name type="scientific">Novipirellula galeiformis</name>
    <dbReference type="NCBI Taxonomy" id="2528004"/>
    <lineage>
        <taxon>Bacteria</taxon>
        <taxon>Pseudomonadati</taxon>
        <taxon>Planctomycetota</taxon>
        <taxon>Planctomycetia</taxon>
        <taxon>Pirellulales</taxon>
        <taxon>Pirellulaceae</taxon>
        <taxon>Novipirellula</taxon>
    </lineage>
</organism>